<evidence type="ECO:0000313" key="4">
    <source>
        <dbReference type="EMBL" id="MFC4247738.1"/>
    </source>
</evidence>
<keyword evidence="2" id="KW-0472">Membrane</keyword>
<keyword evidence="2" id="KW-1133">Transmembrane helix</keyword>
<feature type="compositionally biased region" description="Polar residues" evidence="1">
    <location>
        <begin position="32"/>
        <end position="46"/>
    </location>
</feature>
<protein>
    <submittedName>
        <fullName evidence="4">DUF4129 domain-containing protein</fullName>
    </submittedName>
</protein>
<evidence type="ECO:0000259" key="3">
    <source>
        <dbReference type="Pfam" id="PF13559"/>
    </source>
</evidence>
<sequence length="659" mass="72277">MNRSVGSRSGDGDTSEQSETQNADSEEESSRDQVANSDEGGTNPLNISLDPEPVPGRTITVTVTADGEPAAGVEILFNKNVIDETDNRGQIEAEVPYTEILNVTARRDPETSRETNSHRSIREPINTMQYSAQTDRIQNREFRQMGQGAAPSTQTSIQDRSTIEQNSDKTTRRYNLSSTISVSLPQDSIPGSEMKVHAHIDGVPVTNGRVQVDGKTARTDENGTAMITVPFQRNTSVIVEKGTLIGNESILVSKDLNINIDERAYAGTATEVRVTVANSPVTNASVRVANSSTITDSNGRANITFPFKNETTVIAKRGEFSAERQVTTMTDANLTVDSRVIPGLEVTATITNGGKPVEGVDVMFANKEYTTTGDDGQATFRLLQATTHGMVVAERGTIRATAGPYNLWLYWLLYGIGVSLLGLAVVIRYRSVSKIRYTIGHIGENIQRLPFYMVGSVTNIYIRLIEYTTAAVRNLRQLINRGQHWLVAAKRDLTGTLFRAQLAILRRLVSAGRWLLEISTIIRDPASWMAIATWIADLPGRIRQALRQRHVGDGNSTAETVSTGAVDKLLDEETEVSVENVQLIFDAWEELEIAAGRQPEWTPTEVAEQASEKGYPSNSVKKLAHAFRKLRYGDHKATPEMTDTASHIVDALNGDDTND</sequence>
<feature type="compositionally biased region" description="Polar residues" evidence="1">
    <location>
        <begin position="150"/>
        <end position="165"/>
    </location>
</feature>
<organism evidence="4 5">
    <name type="scientific">Natribaculum luteum</name>
    <dbReference type="NCBI Taxonomy" id="1586232"/>
    <lineage>
        <taxon>Archaea</taxon>
        <taxon>Methanobacteriati</taxon>
        <taxon>Methanobacteriota</taxon>
        <taxon>Stenosarchaea group</taxon>
        <taxon>Halobacteria</taxon>
        <taxon>Halobacteriales</taxon>
        <taxon>Natrialbaceae</taxon>
        <taxon>Natribaculum</taxon>
    </lineage>
</organism>
<evidence type="ECO:0000313" key="5">
    <source>
        <dbReference type="Proteomes" id="UP001595821"/>
    </source>
</evidence>
<proteinExistence type="predicted"/>
<comment type="caution">
    <text evidence="4">The sequence shown here is derived from an EMBL/GenBank/DDBJ whole genome shotgun (WGS) entry which is preliminary data.</text>
</comment>
<feature type="region of interest" description="Disordered" evidence="1">
    <location>
        <begin position="145"/>
        <end position="177"/>
    </location>
</feature>
<feature type="region of interest" description="Disordered" evidence="1">
    <location>
        <begin position="1"/>
        <end position="57"/>
    </location>
</feature>
<dbReference type="RefSeq" id="WP_246972015.1">
    <property type="nucleotide sequence ID" value="NZ_CP095397.1"/>
</dbReference>
<dbReference type="AlphaFoldDB" id="A0ABD5P0L3"/>
<reference evidence="4 5" key="1">
    <citation type="journal article" date="2014" name="Int. J. Syst. Evol. Microbiol.">
        <title>Complete genome sequence of Corynebacterium casei LMG S-19264T (=DSM 44701T), isolated from a smear-ripened cheese.</title>
        <authorList>
            <consortium name="US DOE Joint Genome Institute (JGI-PGF)"/>
            <person name="Walter F."/>
            <person name="Albersmeier A."/>
            <person name="Kalinowski J."/>
            <person name="Ruckert C."/>
        </authorList>
    </citation>
    <scope>NUCLEOTIDE SEQUENCE [LARGE SCALE GENOMIC DNA]</scope>
    <source>
        <strain evidence="4 5">IBRC-M 10912</strain>
    </source>
</reference>
<dbReference type="InterPro" id="IPR025403">
    <property type="entry name" value="TgpA-like_C"/>
</dbReference>
<name>A0ABD5P0L3_9EURY</name>
<dbReference type="Proteomes" id="UP001595821">
    <property type="component" value="Unassembled WGS sequence"/>
</dbReference>
<feature type="transmembrane region" description="Helical" evidence="2">
    <location>
        <begin position="408"/>
        <end position="427"/>
    </location>
</feature>
<accession>A0ABD5P0L3</accession>
<dbReference type="Pfam" id="PF13559">
    <property type="entry name" value="DUF4129"/>
    <property type="match status" value="1"/>
</dbReference>
<feature type="domain" description="Protein-glutamine gamma-glutamyltransferase-like C-terminal" evidence="3">
    <location>
        <begin position="595"/>
        <end position="645"/>
    </location>
</feature>
<evidence type="ECO:0000256" key="1">
    <source>
        <dbReference type="SAM" id="MobiDB-lite"/>
    </source>
</evidence>
<evidence type="ECO:0000256" key="2">
    <source>
        <dbReference type="SAM" id="Phobius"/>
    </source>
</evidence>
<dbReference type="GeneID" id="71852755"/>
<keyword evidence="2" id="KW-0812">Transmembrane</keyword>
<gene>
    <name evidence="4" type="ORF">ACFOZ7_12310</name>
</gene>
<dbReference type="EMBL" id="JBHSDJ010000094">
    <property type="protein sequence ID" value="MFC4247738.1"/>
    <property type="molecule type" value="Genomic_DNA"/>
</dbReference>